<evidence type="ECO:0000313" key="2">
    <source>
        <dbReference type="EMBL" id="KAI0308335.1"/>
    </source>
</evidence>
<dbReference type="InterPro" id="IPR000182">
    <property type="entry name" value="GNAT_dom"/>
</dbReference>
<dbReference type="AlphaFoldDB" id="A0AAD4ME49"/>
<evidence type="ECO:0000259" key="1">
    <source>
        <dbReference type="PROSITE" id="PS51186"/>
    </source>
</evidence>
<dbReference type="InterPro" id="IPR016181">
    <property type="entry name" value="Acyl_CoA_acyltransferase"/>
</dbReference>
<dbReference type="EMBL" id="WTXG01000001">
    <property type="protein sequence ID" value="KAI0308335.1"/>
    <property type="molecule type" value="Genomic_DNA"/>
</dbReference>
<dbReference type="Gene3D" id="3.40.630.30">
    <property type="match status" value="1"/>
</dbReference>
<dbReference type="PROSITE" id="PS51186">
    <property type="entry name" value="GNAT"/>
    <property type="match status" value="1"/>
</dbReference>
<dbReference type="Pfam" id="PF13302">
    <property type="entry name" value="Acetyltransf_3"/>
    <property type="match status" value="1"/>
</dbReference>
<feature type="domain" description="N-acetyltransferase" evidence="1">
    <location>
        <begin position="109"/>
        <end position="246"/>
    </location>
</feature>
<organism evidence="2 3">
    <name type="scientific">Multifurca ochricompacta</name>
    <dbReference type="NCBI Taxonomy" id="376703"/>
    <lineage>
        <taxon>Eukaryota</taxon>
        <taxon>Fungi</taxon>
        <taxon>Dikarya</taxon>
        <taxon>Basidiomycota</taxon>
        <taxon>Agaricomycotina</taxon>
        <taxon>Agaricomycetes</taxon>
        <taxon>Russulales</taxon>
        <taxon>Russulaceae</taxon>
        <taxon>Multifurca</taxon>
    </lineage>
</organism>
<comment type="caution">
    <text evidence="2">The sequence shown here is derived from an EMBL/GenBank/DDBJ whole genome shotgun (WGS) entry which is preliminary data.</text>
</comment>
<keyword evidence="3" id="KW-1185">Reference proteome</keyword>
<dbReference type="Proteomes" id="UP001203297">
    <property type="component" value="Unassembled WGS sequence"/>
</dbReference>
<proteinExistence type="predicted"/>
<dbReference type="PANTHER" id="PTHR43328">
    <property type="entry name" value="ACETYLTRANSFERASE-RELATED"/>
    <property type="match status" value="1"/>
</dbReference>
<reference evidence="2" key="1">
    <citation type="journal article" date="2022" name="New Phytol.">
        <title>Evolutionary transition to the ectomycorrhizal habit in the genomes of a hyperdiverse lineage of mushroom-forming fungi.</title>
        <authorList>
            <person name="Looney B."/>
            <person name="Miyauchi S."/>
            <person name="Morin E."/>
            <person name="Drula E."/>
            <person name="Courty P.E."/>
            <person name="Kohler A."/>
            <person name="Kuo A."/>
            <person name="LaButti K."/>
            <person name="Pangilinan J."/>
            <person name="Lipzen A."/>
            <person name="Riley R."/>
            <person name="Andreopoulos W."/>
            <person name="He G."/>
            <person name="Johnson J."/>
            <person name="Nolan M."/>
            <person name="Tritt A."/>
            <person name="Barry K.W."/>
            <person name="Grigoriev I.V."/>
            <person name="Nagy L.G."/>
            <person name="Hibbett D."/>
            <person name="Henrissat B."/>
            <person name="Matheny P.B."/>
            <person name="Labbe J."/>
            <person name="Martin F.M."/>
        </authorList>
    </citation>
    <scope>NUCLEOTIDE SEQUENCE</scope>
    <source>
        <strain evidence="2">BPL690</strain>
    </source>
</reference>
<gene>
    <name evidence="2" type="ORF">B0F90DRAFT_1621058</name>
</gene>
<accession>A0AAD4ME49</accession>
<name>A0AAD4ME49_9AGAM</name>
<protein>
    <submittedName>
        <fullName evidence="2">GNAT domain-containing protein</fullName>
    </submittedName>
</protein>
<evidence type="ECO:0000313" key="3">
    <source>
        <dbReference type="Proteomes" id="UP001203297"/>
    </source>
</evidence>
<sequence>MLSDAPAQSLQFGPFLINERTGEPYLRLPAPHENIIITAPRLQDAPHICEIMNDPRVYRWVSSPPFPYFMEHATSWLSQTKAEADAVWTELKQANVEYPNGPLKIVGKCPVRSILEENADGSYTFLGDCGIDRHRYEDVIDAEEHARVVQENNARPVGDLNIIWTIGDYLRPSHQGKGIMTAVIGTLMKAWWIPRMKIRCVRPSVFEGNGGSIRVFEKNGFVLWKTVRDCMHVMAKGEFPEELRTLHLLEWQARAS</sequence>
<dbReference type="GO" id="GO:0016747">
    <property type="term" value="F:acyltransferase activity, transferring groups other than amino-acyl groups"/>
    <property type="evidence" value="ECO:0007669"/>
    <property type="project" value="InterPro"/>
</dbReference>
<dbReference type="SUPFAM" id="SSF55729">
    <property type="entry name" value="Acyl-CoA N-acyltransferases (Nat)"/>
    <property type="match status" value="1"/>
</dbReference>
<dbReference type="PANTHER" id="PTHR43328:SF1">
    <property type="entry name" value="N-ACETYLTRANSFERASE DOMAIN-CONTAINING PROTEIN"/>
    <property type="match status" value="1"/>
</dbReference>